<name>A0A7D5Y828_9ACTN</name>
<gene>
    <name evidence="2" type="ORF">HZU44_27965</name>
</gene>
<dbReference type="PANTHER" id="PTHR43355:SF2">
    <property type="entry name" value="FLAVIN REDUCTASE (NADPH)"/>
    <property type="match status" value="1"/>
</dbReference>
<accession>A0A7D5Y828</accession>
<dbReference type="InterPro" id="IPR036291">
    <property type="entry name" value="NAD(P)-bd_dom_sf"/>
</dbReference>
<reference evidence="2" key="1">
    <citation type="submission" date="2020-08" db="EMBL/GenBank/DDBJ databases">
        <title>A bifunctional nitrone conjugated secondary metabolite targeting the ribosome.</title>
        <authorList>
            <person name="Limbrick E.M."/>
            <person name="Graf M."/>
            <person name="Derewacz D.K."/>
            <person name="Nguyen F."/>
            <person name="Spraggins J.M."/>
            <person name="Wieland M."/>
            <person name="Ynigez-Gutierrez A.E."/>
            <person name="Reisman B.J."/>
            <person name="Zinshteyn B."/>
            <person name="McCulloch K."/>
            <person name="Iverson T.M."/>
            <person name="Green R."/>
            <person name="Wilson D.N."/>
            <person name="Bachmann B.O."/>
        </authorList>
    </citation>
    <scope>NUCLEOTIDE SEQUENCE</scope>
    <source>
        <strain evidence="2">Africana</strain>
    </source>
</reference>
<organism evidence="2">
    <name type="scientific">Micromonospora carbonacea</name>
    <dbReference type="NCBI Taxonomy" id="47853"/>
    <lineage>
        <taxon>Bacteria</taxon>
        <taxon>Bacillati</taxon>
        <taxon>Actinomycetota</taxon>
        <taxon>Actinomycetes</taxon>
        <taxon>Micromonosporales</taxon>
        <taxon>Micromonosporaceae</taxon>
        <taxon>Micromonospora</taxon>
    </lineage>
</organism>
<proteinExistence type="predicted"/>
<dbReference type="InterPro" id="IPR051606">
    <property type="entry name" value="Polyketide_Oxido-like"/>
</dbReference>
<dbReference type="InterPro" id="IPR016040">
    <property type="entry name" value="NAD(P)-bd_dom"/>
</dbReference>
<evidence type="ECO:0000259" key="1">
    <source>
        <dbReference type="Pfam" id="PF13460"/>
    </source>
</evidence>
<dbReference type="PANTHER" id="PTHR43355">
    <property type="entry name" value="FLAVIN REDUCTASE (NADPH)"/>
    <property type="match status" value="1"/>
</dbReference>
<dbReference type="Pfam" id="PF13460">
    <property type="entry name" value="NAD_binding_10"/>
    <property type="match status" value="1"/>
</dbReference>
<protein>
    <submittedName>
        <fullName evidence="2">NAD(P)H-binding protein</fullName>
    </submittedName>
</protein>
<dbReference type="EMBL" id="CP058905">
    <property type="protein sequence ID" value="QLJ98461.1"/>
    <property type="molecule type" value="Genomic_DNA"/>
</dbReference>
<dbReference type="Gene3D" id="3.40.50.720">
    <property type="entry name" value="NAD(P)-binding Rossmann-like Domain"/>
    <property type="match status" value="1"/>
</dbReference>
<dbReference type="SUPFAM" id="SSF51735">
    <property type="entry name" value="NAD(P)-binding Rossmann-fold domains"/>
    <property type="match status" value="1"/>
</dbReference>
<dbReference type="AlphaFoldDB" id="A0A7D5Y828"/>
<sequence>MKLVVFGAGFVGSALVREFAARGHDVTVVSRHPGSGTADGVITIAGSAHDPAFVTKVTSDAEVIVSALPALDADGGLPASVAHLLSAAEAIGSRFGVVGGSAVVPIAEGGPRQADSTDLPAWLVPLAEAHTRALSLLNSAPRNVDWFYLVPAANFGRHLPGIRTGSYRTSSSALVADKEGRSVIGVDDYAIAFADEIDEPSTHRAWLAVGY</sequence>
<evidence type="ECO:0000313" key="2">
    <source>
        <dbReference type="EMBL" id="QLJ98461.1"/>
    </source>
</evidence>
<dbReference type="GO" id="GO:0016646">
    <property type="term" value="F:oxidoreductase activity, acting on the CH-NH group of donors, NAD or NADP as acceptor"/>
    <property type="evidence" value="ECO:0007669"/>
    <property type="project" value="TreeGrafter"/>
</dbReference>
<feature type="domain" description="NAD(P)-binding" evidence="1">
    <location>
        <begin position="8"/>
        <end position="153"/>
    </location>
</feature>